<dbReference type="Gene3D" id="3.30.9.10">
    <property type="entry name" value="D-Amino Acid Oxidase, subunit A, domain 2"/>
    <property type="match status" value="1"/>
</dbReference>
<proteinExistence type="predicted"/>
<organism evidence="3 4">
    <name type="scientific">Shimia sagamensis</name>
    <dbReference type="NCBI Taxonomy" id="1566352"/>
    <lineage>
        <taxon>Bacteria</taxon>
        <taxon>Pseudomonadati</taxon>
        <taxon>Pseudomonadota</taxon>
        <taxon>Alphaproteobacteria</taxon>
        <taxon>Rhodobacterales</taxon>
        <taxon>Roseobacteraceae</taxon>
    </lineage>
</organism>
<evidence type="ECO:0000313" key="4">
    <source>
        <dbReference type="Proteomes" id="UP001157961"/>
    </source>
</evidence>
<name>A0ABY1PBP3_9RHOB</name>
<reference evidence="3 4" key="1">
    <citation type="submission" date="2017-05" db="EMBL/GenBank/DDBJ databases">
        <authorList>
            <person name="Varghese N."/>
            <person name="Submissions S."/>
        </authorList>
    </citation>
    <scope>NUCLEOTIDE SEQUENCE [LARGE SCALE GENOMIC DNA]</scope>
    <source>
        <strain evidence="3 4">DSM 29734</strain>
    </source>
</reference>
<dbReference type="RefSeq" id="WP_283427268.1">
    <property type="nucleotide sequence ID" value="NZ_FXTY01000007.1"/>
</dbReference>
<dbReference type="PANTHER" id="PTHR13847">
    <property type="entry name" value="SARCOSINE DEHYDROGENASE-RELATED"/>
    <property type="match status" value="1"/>
</dbReference>
<evidence type="ECO:0000256" key="1">
    <source>
        <dbReference type="ARBA" id="ARBA00023002"/>
    </source>
</evidence>
<feature type="domain" description="FAD dependent oxidoreductase" evidence="2">
    <location>
        <begin position="16"/>
        <end position="374"/>
    </location>
</feature>
<dbReference type="SUPFAM" id="SSF51905">
    <property type="entry name" value="FAD/NAD(P)-binding domain"/>
    <property type="match status" value="1"/>
</dbReference>
<protein>
    <submittedName>
        <fullName evidence="3">Glycine/D-amino acid oxidase</fullName>
    </submittedName>
</protein>
<dbReference type="InterPro" id="IPR036188">
    <property type="entry name" value="FAD/NAD-bd_sf"/>
</dbReference>
<dbReference type="PANTHER" id="PTHR13847:SF287">
    <property type="entry name" value="FAD-DEPENDENT OXIDOREDUCTASE DOMAIN-CONTAINING PROTEIN 1"/>
    <property type="match status" value="1"/>
</dbReference>
<evidence type="ECO:0000313" key="3">
    <source>
        <dbReference type="EMBL" id="SMP30851.1"/>
    </source>
</evidence>
<accession>A0ABY1PBP3</accession>
<dbReference type="Proteomes" id="UP001157961">
    <property type="component" value="Unassembled WGS sequence"/>
</dbReference>
<sequence length="405" mass="44856">MAAGAMATKPTKSSYDVVIIGGAIMGSSTAWFLSDNPDFTGSVLVVEKDPTYEFSSTAHTNSCMRQQFSNQLNVQISQFAADFVKNLRKHMGGDDRVPELDIQNYGYLYLADTEDFAQTLRDNQKVQRAAGAETQLLSAEEIAARYPFYNVDDIVLGSINTKDEGYWDGGVVFDWFRRSARERGVEYVQGEVVAMARERGKITSVTLASGDVVNCGQVVNASGPRAARTSEMAGIPMPVEPRKRFTWIFSAEQPLPMELPLTIDPSGVHVRQDGPNTYLAGAAPDPDPAVAFDDFHMDHNRWQDHVWPIIATRIPQFEAIKVVTEWTGHYAYNTLDQNAILGAHPEVTNFIFQNGFSGHGLQQSPAMGRAVAELLTYGEFRTLDMAPFTFERVLNNDPIVEKAVI</sequence>
<keyword evidence="1" id="KW-0560">Oxidoreductase</keyword>
<dbReference type="Gene3D" id="3.50.50.60">
    <property type="entry name" value="FAD/NAD(P)-binding domain"/>
    <property type="match status" value="1"/>
</dbReference>
<dbReference type="EMBL" id="FXTY01000007">
    <property type="protein sequence ID" value="SMP30851.1"/>
    <property type="molecule type" value="Genomic_DNA"/>
</dbReference>
<keyword evidence="4" id="KW-1185">Reference proteome</keyword>
<evidence type="ECO:0000259" key="2">
    <source>
        <dbReference type="Pfam" id="PF01266"/>
    </source>
</evidence>
<gene>
    <name evidence="3" type="ORF">SAMN06265373_107165</name>
</gene>
<dbReference type="Pfam" id="PF01266">
    <property type="entry name" value="DAO"/>
    <property type="match status" value="1"/>
</dbReference>
<dbReference type="InterPro" id="IPR006076">
    <property type="entry name" value="FAD-dep_OxRdtase"/>
</dbReference>
<comment type="caution">
    <text evidence="3">The sequence shown here is derived from an EMBL/GenBank/DDBJ whole genome shotgun (WGS) entry which is preliminary data.</text>
</comment>